<evidence type="ECO:0000313" key="2">
    <source>
        <dbReference type="Proteomes" id="UP000030403"/>
    </source>
</evidence>
<dbReference type="RefSeq" id="WP_027445199.1">
    <property type="nucleotide sequence ID" value="NZ_AULJ01000001.1"/>
</dbReference>
<accession>A0A0A5I7I4</accession>
<keyword evidence="2" id="KW-1185">Reference proteome</keyword>
<name>A0A0A5I7I4_9BACI</name>
<dbReference type="AlphaFoldDB" id="A0A0A5I7I4"/>
<dbReference type="STRING" id="1385511.GCA_000425225_00116"/>
<sequence length="75" mass="8712">MIEENQLTLELACIQYFEGNQDASTTINNLSLRTGVTVDELSPVLEQLLKLSIIERIETRDGELYRYVQPRREQI</sequence>
<comment type="caution">
    <text evidence="1">The sequence shown here is derived from an EMBL/GenBank/DDBJ whole genome shotgun (WGS) entry which is preliminary data.</text>
</comment>
<dbReference type="EMBL" id="AVPF01000001">
    <property type="protein sequence ID" value="KGX91797.1"/>
    <property type="molecule type" value="Genomic_DNA"/>
</dbReference>
<protein>
    <submittedName>
        <fullName evidence="1">Uncharacterized protein</fullName>
    </submittedName>
</protein>
<evidence type="ECO:0000313" key="1">
    <source>
        <dbReference type="EMBL" id="KGX91797.1"/>
    </source>
</evidence>
<gene>
    <name evidence="1" type="ORF">N783_00700</name>
</gene>
<organism evidence="1 2">
    <name type="scientific">Pontibacillus marinus BH030004 = DSM 16465</name>
    <dbReference type="NCBI Taxonomy" id="1385511"/>
    <lineage>
        <taxon>Bacteria</taxon>
        <taxon>Bacillati</taxon>
        <taxon>Bacillota</taxon>
        <taxon>Bacilli</taxon>
        <taxon>Bacillales</taxon>
        <taxon>Bacillaceae</taxon>
        <taxon>Pontibacillus</taxon>
    </lineage>
</organism>
<proteinExistence type="predicted"/>
<dbReference type="Proteomes" id="UP000030403">
    <property type="component" value="Unassembled WGS sequence"/>
</dbReference>
<reference evidence="1 2" key="1">
    <citation type="submission" date="2013-08" db="EMBL/GenBank/DDBJ databases">
        <authorList>
            <person name="Huang J."/>
            <person name="Wang G."/>
        </authorList>
    </citation>
    <scope>NUCLEOTIDE SEQUENCE [LARGE SCALE GENOMIC DNA]</scope>
    <source>
        <strain evidence="1 2">BH030004</strain>
    </source>
</reference>